<keyword evidence="4" id="KW-1185">Reference proteome</keyword>
<dbReference type="Pfam" id="PF14726">
    <property type="entry name" value="RTTN_N"/>
    <property type="match status" value="1"/>
</dbReference>
<name>A0AA38HS48_9CUCU</name>
<dbReference type="PANTHER" id="PTHR31691:SF1">
    <property type="entry name" value="ROTATIN"/>
    <property type="match status" value="1"/>
</dbReference>
<evidence type="ECO:0000259" key="2">
    <source>
        <dbReference type="Pfam" id="PF14726"/>
    </source>
</evidence>
<evidence type="ECO:0000313" key="4">
    <source>
        <dbReference type="Proteomes" id="UP001168821"/>
    </source>
</evidence>
<feature type="domain" description="Rotatin N-terminal" evidence="2">
    <location>
        <begin position="20"/>
        <end position="117"/>
    </location>
</feature>
<dbReference type="Proteomes" id="UP001168821">
    <property type="component" value="Unassembled WGS sequence"/>
</dbReference>
<feature type="region of interest" description="Disordered" evidence="1">
    <location>
        <begin position="300"/>
        <end position="319"/>
    </location>
</feature>
<comment type="caution">
    <text evidence="3">The sequence shown here is derived from an EMBL/GenBank/DDBJ whole genome shotgun (WGS) entry which is preliminary data.</text>
</comment>
<dbReference type="GO" id="GO:0005814">
    <property type="term" value="C:centriole"/>
    <property type="evidence" value="ECO:0007669"/>
    <property type="project" value="TreeGrafter"/>
</dbReference>
<evidence type="ECO:0000313" key="3">
    <source>
        <dbReference type="EMBL" id="KAJ3643053.1"/>
    </source>
</evidence>
<organism evidence="3 4">
    <name type="scientific">Zophobas morio</name>
    <dbReference type="NCBI Taxonomy" id="2755281"/>
    <lineage>
        <taxon>Eukaryota</taxon>
        <taxon>Metazoa</taxon>
        <taxon>Ecdysozoa</taxon>
        <taxon>Arthropoda</taxon>
        <taxon>Hexapoda</taxon>
        <taxon>Insecta</taxon>
        <taxon>Pterygota</taxon>
        <taxon>Neoptera</taxon>
        <taxon>Endopterygota</taxon>
        <taxon>Coleoptera</taxon>
        <taxon>Polyphaga</taxon>
        <taxon>Cucujiformia</taxon>
        <taxon>Tenebrionidae</taxon>
        <taxon>Zophobas</taxon>
    </lineage>
</organism>
<evidence type="ECO:0000256" key="1">
    <source>
        <dbReference type="SAM" id="MobiDB-lite"/>
    </source>
</evidence>
<dbReference type="GO" id="GO:0005813">
    <property type="term" value="C:centrosome"/>
    <property type="evidence" value="ECO:0007669"/>
    <property type="project" value="InterPro"/>
</dbReference>
<gene>
    <name evidence="3" type="ORF">Zmor_025791</name>
</gene>
<dbReference type="GO" id="GO:0032053">
    <property type="term" value="P:ciliary basal body organization"/>
    <property type="evidence" value="ECO:0007669"/>
    <property type="project" value="TreeGrafter"/>
</dbReference>
<dbReference type="GO" id="GO:0036064">
    <property type="term" value="C:ciliary basal body"/>
    <property type="evidence" value="ECO:0007669"/>
    <property type="project" value="InterPro"/>
</dbReference>
<dbReference type="InterPro" id="IPR030791">
    <property type="entry name" value="Rotatin"/>
</dbReference>
<protein>
    <recommendedName>
        <fullName evidence="2">Rotatin N-terminal domain-containing protein</fullName>
    </recommendedName>
</protein>
<dbReference type="InterPro" id="IPR029249">
    <property type="entry name" value="Rotatin_N"/>
</dbReference>
<proteinExistence type="predicted"/>
<dbReference type="SUPFAM" id="SSF48371">
    <property type="entry name" value="ARM repeat"/>
    <property type="match status" value="1"/>
</dbReference>
<dbReference type="GO" id="GO:0010457">
    <property type="term" value="P:centriole-centriole cohesion"/>
    <property type="evidence" value="ECO:0007669"/>
    <property type="project" value="TreeGrafter"/>
</dbReference>
<dbReference type="InterPro" id="IPR016024">
    <property type="entry name" value="ARM-type_fold"/>
</dbReference>
<sequence length="1603" mass="182599">MNEKCISSLHIQKLGHEIQEIRERALLNIVSKLDHGFQFDNDLARSKEILTKLFDWFLFDPCTKQELVFALIKRILKSESGKTLLNHHGTHIFKKDVKQIRTYVEPRYYPHLDEILQILDDNTVVVPPLETDVPLSYRTGQSDFSGRPVGTTATTIEGFVQQDSSVHQRNTPQIVSSDRSPLIDAICPLKWQSLIEADRHVLQSIEDALKNPPQPASLLHSAEFFSNILLHDFPAEVFLQRPNIVLSFHDLINSCPSTRVVNSVLNCLIDLTKALQVRINYFNDPCLYTTKENGYSYANSRSSTPDSCSRKTASGQSDDISGRYENVDYLKTQQLSFPHYCFSTFKCMFKYLCVKPESFKSSRRKNNQKGVNLALAILDELLNLVTILFGPGVWNDRTPLILEIRKQINDVLISYGATLEYFRIEATSDDSDLNIRAIQLCFLHNCANFLSRMIPLSQTGLILPRNLKNALANSLVDVTLSKLYPNLYNTLLNYVQSFKIGLDNDSLVKYTETNRICDSMTAAVHFMKHSKALDAHEGIDLAKKALPSLEFHKNMVFVKRVVELFATKLPLYPHDEELLEKFEFVILKLLGHNLEPVREETYKLCQKRVIAAIGPKLNTSCVGVPGAQILFLCRCKVLVEMACHGLTSGNPQIRNHSEDVIIHIIKCKILVSEDIWNTIIEALIGALPILLCHANKKSSLGRSLLNMIDPDTAESLYLPKTEMIKGNIIILFGPESSMREEAFSRLCWLLATQTDSRELLPRLNNLYDKALPHVCQIQRIIDINKIRTTQHFYQPSSLQQVLELLKSPNVEPVIRRSALTQTSVMMEDPLLHTTFLINGGLEIVLEVMRGALVEKNYNDYPDSVIPAISILKNVCFYQTSARQSLCEDVDVFYNILRSLFMFFTEEKVKQDAVILLFLLIFNDVIKGTPSKATFSVPYLLSQKLQVPFTCDTHWEISQYYEASLVDLITSDRWCLSSLQIQWNCEMFGGLDELLRWTKVTYTDNNITDLLKLKDYDLSRLKASSTDYYIQKHLVDIQNGTVHDFVIHSINKLTTYVHLCTAVPKCDTFFEHPWEATFSRFLKILPSSEEDAKLLSNVLKFLKHLAPFYKSSEDSFWLPQLLKNPSNCLLDLITVEQSTNEDFKTLSQDLLTLITLCSSQEQHFLDYYNHTNHRVSKNDIESWRNVIEIISNSLKFNDSTHFYNLSYLDNLLTCLVHLTASLGWSDTKPSSPPKKILFELVDSLCELVVVFHCGKGPTATVSVMGLSITRNVILILNHLIAEMQSSKMKNWERCFMDVEEQEWLKSFLVLWSSRDVLLRAGALQFFAGLSSSPMLAINMVNELKEENRGVWHLALSLLMDNDEASIVRENCAFLLANLLSHTVSHTDRTLVTSLIPNTMRKGKDEVATIFDLLDDYLFFKNVATILTRLYTTSVSNFDTKSATDLVETNTQFDYSSSSRTTVIFSPVTPSFVKSLATLLLSLLNLSEDRLSYKLVDFGVVKLLFKCICNTLIAINNTKKLSLYCEILEMNATVCALLSQVANANFTCLGTLLHTKDCLTVVVSLLNPSRYRKYIYLITQVITQLFFNFKLEEVTVKSFVRRVIN</sequence>
<accession>A0AA38HS48</accession>
<dbReference type="EMBL" id="JALNTZ010000008">
    <property type="protein sequence ID" value="KAJ3643053.1"/>
    <property type="molecule type" value="Genomic_DNA"/>
</dbReference>
<dbReference type="GO" id="GO:0007099">
    <property type="term" value="P:centriole replication"/>
    <property type="evidence" value="ECO:0007669"/>
    <property type="project" value="TreeGrafter"/>
</dbReference>
<dbReference type="PANTHER" id="PTHR31691">
    <property type="entry name" value="ROTATIN"/>
    <property type="match status" value="1"/>
</dbReference>
<reference evidence="3" key="1">
    <citation type="journal article" date="2023" name="G3 (Bethesda)">
        <title>Whole genome assemblies of Zophobas morio and Tenebrio molitor.</title>
        <authorList>
            <person name="Kaur S."/>
            <person name="Stinson S.A."/>
            <person name="diCenzo G.C."/>
        </authorList>
    </citation>
    <scope>NUCLEOTIDE SEQUENCE</scope>
    <source>
        <strain evidence="3">QUZm001</strain>
    </source>
</reference>